<organism evidence="1 2">
    <name type="scientific">Exidia glandulosa HHB12029</name>
    <dbReference type="NCBI Taxonomy" id="1314781"/>
    <lineage>
        <taxon>Eukaryota</taxon>
        <taxon>Fungi</taxon>
        <taxon>Dikarya</taxon>
        <taxon>Basidiomycota</taxon>
        <taxon>Agaricomycotina</taxon>
        <taxon>Agaricomycetes</taxon>
        <taxon>Auriculariales</taxon>
        <taxon>Exidiaceae</taxon>
        <taxon>Exidia</taxon>
    </lineage>
</organism>
<evidence type="ECO:0008006" key="3">
    <source>
        <dbReference type="Google" id="ProtNLM"/>
    </source>
</evidence>
<evidence type="ECO:0000313" key="1">
    <source>
        <dbReference type="EMBL" id="KZV80283.1"/>
    </source>
</evidence>
<sequence length="385" mass="41877">MSSTDVAKYESDSQTLFHDGDSIDGQSVDTYTHIPILRGDHQQPANTTYVKSAKSISLRLLNQQPGCTVPTCDDATAIRGVVGLDNTRGLTGVELHIEGSVRLHEYGGLKRTTQVLSHTINLWPPANGGSPGDAPRELPFEYRVPTEPRLPPSYEVSIGGGSYGNRDANGFNAWVRYRITVRAQGLGSSTFNNIKPLEHLLDRTLTVPILFTSRLRAPHDSLPDASNLAHVPPLEATLRNASSKLEPVQAQVRVPQPTTYCMRRPVPVSIRLAGGSGKLEMYSVNASVLRRSTQIVSVKEENDKTWMEAVDLIGEGALLRVREDADGVAWVGDVSVRSNVMAGSFAVDGLTVRDFLVLDIIPPKNKPGMLLVDARISIPITLTTD</sequence>
<accession>A0A165BBW0</accession>
<evidence type="ECO:0000313" key="2">
    <source>
        <dbReference type="Proteomes" id="UP000077266"/>
    </source>
</evidence>
<reference evidence="1 2" key="1">
    <citation type="journal article" date="2016" name="Mol. Biol. Evol.">
        <title>Comparative Genomics of Early-Diverging Mushroom-Forming Fungi Provides Insights into the Origins of Lignocellulose Decay Capabilities.</title>
        <authorList>
            <person name="Nagy L.G."/>
            <person name="Riley R."/>
            <person name="Tritt A."/>
            <person name="Adam C."/>
            <person name="Daum C."/>
            <person name="Floudas D."/>
            <person name="Sun H."/>
            <person name="Yadav J.S."/>
            <person name="Pangilinan J."/>
            <person name="Larsson K.H."/>
            <person name="Matsuura K."/>
            <person name="Barry K."/>
            <person name="Labutti K."/>
            <person name="Kuo R."/>
            <person name="Ohm R.A."/>
            <person name="Bhattacharya S.S."/>
            <person name="Shirouzu T."/>
            <person name="Yoshinaga Y."/>
            <person name="Martin F.M."/>
            <person name="Grigoriev I.V."/>
            <person name="Hibbett D.S."/>
        </authorList>
    </citation>
    <scope>NUCLEOTIDE SEQUENCE [LARGE SCALE GENOMIC DNA]</scope>
    <source>
        <strain evidence="1 2">HHB12029</strain>
    </source>
</reference>
<proteinExistence type="predicted"/>
<gene>
    <name evidence="1" type="ORF">EXIGLDRAFT_781175</name>
</gene>
<dbReference type="InParanoid" id="A0A165BBW0"/>
<dbReference type="OrthoDB" id="3242181at2759"/>
<keyword evidence="2" id="KW-1185">Reference proteome</keyword>
<name>A0A165BBW0_EXIGL</name>
<dbReference type="EMBL" id="KV426500">
    <property type="protein sequence ID" value="KZV80283.1"/>
    <property type="molecule type" value="Genomic_DNA"/>
</dbReference>
<dbReference type="AlphaFoldDB" id="A0A165BBW0"/>
<dbReference type="Proteomes" id="UP000077266">
    <property type="component" value="Unassembled WGS sequence"/>
</dbReference>
<protein>
    <recommendedName>
        <fullName evidence="3">Arrestin-like N-terminal domain-containing protein</fullName>
    </recommendedName>
</protein>